<protein>
    <recommendedName>
        <fullName evidence="3">Carboxypeptidase-like regulatory domain-containing protein</fullName>
    </recommendedName>
</protein>
<evidence type="ECO:0008006" key="3">
    <source>
        <dbReference type="Google" id="ProtNLM"/>
    </source>
</evidence>
<dbReference type="AlphaFoldDB" id="A0A212JR79"/>
<dbReference type="InterPro" id="IPR008969">
    <property type="entry name" value="CarboxyPept-like_regulatory"/>
</dbReference>
<feature type="chain" id="PRO_5013007591" description="Carboxypeptidase-like regulatory domain-containing protein" evidence="1">
    <location>
        <begin position="19"/>
        <end position="413"/>
    </location>
</feature>
<sequence>MKRVIIFPLLFLCIYTLAQTPINGIVLDKDTKKPVPDVIVQYGASSKEYAYTNASGQFSIPGDSEDIIYFQCIGYKSRSISKSALRQQPTVVMELNPVSLSPVVISPYDADMLLEEVMLNTKKNLVTDHSVGYLLHFLQTKTTDTLQNEIYLKYTTILDEKVLKKSLKKERIPYTYNIVDIRRLQKSVTPTSELYGAEYHASHLLSFGKSINNETTRTYTSDSSLIILNIEPLAGKDGWANGEVRINKSDMTIKSMEIESVDSILASQPAKRYLGKMVQVLRKVGRFEFAKASNGKYYMKDCYTYYKFRAVNKFGNEEEIVYHCDVNCIGTVDQIKIKKRKLSGYCQELFYFPDSTQEDFWSFNQESNSDWNNYAFTGELSLGDNSPKKARGIPYYLGKYALVIPLAALLIFI</sequence>
<dbReference type="SUPFAM" id="SSF49464">
    <property type="entry name" value="Carboxypeptidase regulatory domain-like"/>
    <property type="match status" value="1"/>
</dbReference>
<name>A0A212JR79_9BACT</name>
<gene>
    <name evidence="2" type="ORF">KL86DYS1_30133</name>
</gene>
<evidence type="ECO:0000313" key="2">
    <source>
        <dbReference type="EMBL" id="SBW01932.1"/>
    </source>
</evidence>
<organism evidence="2">
    <name type="scientific">uncultured Dysgonomonas sp</name>
    <dbReference type="NCBI Taxonomy" id="206096"/>
    <lineage>
        <taxon>Bacteria</taxon>
        <taxon>Pseudomonadati</taxon>
        <taxon>Bacteroidota</taxon>
        <taxon>Bacteroidia</taxon>
        <taxon>Bacteroidales</taxon>
        <taxon>Dysgonomonadaceae</taxon>
        <taxon>Dysgonomonas</taxon>
        <taxon>environmental samples</taxon>
    </lineage>
</organism>
<feature type="signal peptide" evidence="1">
    <location>
        <begin position="1"/>
        <end position="18"/>
    </location>
</feature>
<accession>A0A212JR79</accession>
<keyword evidence="1" id="KW-0732">Signal</keyword>
<proteinExistence type="predicted"/>
<reference evidence="2" key="1">
    <citation type="submission" date="2016-04" db="EMBL/GenBank/DDBJ databases">
        <authorList>
            <person name="Evans L.H."/>
            <person name="Alamgir A."/>
            <person name="Owens N."/>
            <person name="Weber N.D."/>
            <person name="Virtaneva K."/>
            <person name="Barbian K."/>
            <person name="Babar A."/>
            <person name="Rosenke K."/>
        </authorList>
    </citation>
    <scope>NUCLEOTIDE SEQUENCE</scope>
    <source>
        <strain evidence="2">86-1</strain>
    </source>
</reference>
<evidence type="ECO:0000256" key="1">
    <source>
        <dbReference type="SAM" id="SignalP"/>
    </source>
</evidence>
<dbReference type="EMBL" id="FLUM01000003">
    <property type="protein sequence ID" value="SBW01932.1"/>
    <property type="molecule type" value="Genomic_DNA"/>
</dbReference>
<dbReference type="RefSeq" id="WP_296941861.1">
    <property type="nucleotide sequence ID" value="NZ_LT599032.1"/>
</dbReference>